<comment type="cofactor">
    <cofactor evidence="1">
        <name>Mg(2+)</name>
        <dbReference type="ChEBI" id="CHEBI:18420"/>
    </cofactor>
</comment>
<dbReference type="Pfam" id="PF00293">
    <property type="entry name" value="NUDIX"/>
    <property type="match status" value="1"/>
</dbReference>
<keyword evidence="3" id="KW-0378">Hydrolase</keyword>
<dbReference type="InterPro" id="IPR000086">
    <property type="entry name" value="NUDIX_hydrolase_dom"/>
</dbReference>
<dbReference type="GO" id="GO:0005634">
    <property type="term" value="C:nucleus"/>
    <property type="evidence" value="ECO:0007669"/>
    <property type="project" value="TreeGrafter"/>
</dbReference>
<evidence type="ECO:0000256" key="2">
    <source>
        <dbReference type="ARBA" id="ARBA00022723"/>
    </source>
</evidence>
<proteinExistence type="predicted"/>
<dbReference type="OrthoDB" id="2011998at2759"/>
<dbReference type="InterPro" id="IPR047198">
    <property type="entry name" value="DDP-like_NUDIX"/>
</dbReference>
<dbReference type="EMBL" id="CAJPDQ010000004">
    <property type="protein sequence ID" value="CAF9908499.1"/>
    <property type="molecule type" value="Genomic_DNA"/>
</dbReference>
<dbReference type="GO" id="GO:1901909">
    <property type="term" value="P:diadenosine hexaphosphate catabolic process"/>
    <property type="evidence" value="ECO:0007669"/>
    <property type="project" value="TreeGrafter"/>
</dbReference>
<dbReference type="GO" id="GO:0005737">
    <property type="term" value="C:cytoplasm"/>
    <property type="evidence" value="ECO:0007669"/>
    <property type="project" value="TreeGrafter"/>
</dbReference>
<dbReference type="GO" id="GO:1901907">
    <property type="term" value="P:diadenosine pentaphosphate catabolic process"/>
    <property type="evidence" value="ECO:0007669"/>
    <property type="project" value="TreeGrafter"/>
</dbReference>
<dbReference type="GO" id="GO:0034431">
    <property type="term" value="F:bis(5'-adenosyl)-hexaphosphatase activity"/>
    <property type="evidence" value="ECO:0007669"/>
    <property type="project" value="TreeGrafter"/>
</dbReference>
<comment type="caution">
    <text evidence="6">The sequence shown here is derived from an EMBL/GenBank/DDBJ whole genome shotgun (WGS) entry which is preliminary data.</text>
</comment>
<organism evidence="6 7">
    <name type="scientific">Gomphillus americanus</name>
    <dbReference type="NCBI Taxonomy" id="1940652"/>
    <lineage>
        <taxon>Eukaryota</taxon>
        <taxon>Fungi</taxon>
        <taxon>Dikarya</taxon>
        <taxon>Ascomycota</taxon>
        <taxon>Pezizomycotina</taxon>
        <taxon>Lecanoromycetes</taxon>
        <taxon>OSLEUM clade</taxon>
        <taxon>Ostropomycetidae</taxon>
        <taxon>Ostropales</taxon>
        <taxon>Graphidaceae</taxon>
        <taxon>Gomphilloideae</taxon>
        <taxon>Gomphillus</taxon>
    </lineage>
</organism>
<dbReference type="PANTHER" id="PTHR12629">
    <property type="entry name" value="DIPHOSPHOINOSITOL POLYPHOSPHATE PHOSPHOHYDROLASE"/>
    <property type="match status" value="1"/>
</dbReference>
<evidence type="ECO:0000313" key="7">
    <source>
        <dbReference type="Proteomes" id="UP000664169"/>
    </source>
</evidence>
<feature type="domain" description="Nudix hydrolase" evidence="5">
    <location>
        <begin position="22"/>
        <end position="154"/>
    </location>
</feature>
<keyword evidence="4" id="KW-0460">Magnesium</keyword>
<protein>
    <recommendedName>
        <fullName evidence="5">Nudix hydrolase domain-containing protein</fullName>
    </recommendedName>
</protein>
<reference evidence="6" key="1">
    <citation type="submission" date="2021-03" db="EMBL/GenBank/DDBJ databases">
        <authorList>
            <person name="Tagirdzhanova G."/>
        </authorList>
    </citation>
    <scope>NUCLEOTIDE SEQUENCE</scope>
</reference>
<evidence type="ECO:0000259" key="5">
    <source>
        <dbReference type="PROSITE" id="PS51462"/>
    </source>
</evidence>
<accession>A0A8H3ICG5</accession>
<evidence type="ECO:0000256" key="3">
    <source>
        <dbReference type="ARBA" id="ARBA00022801"/>
    </source>
</evidence>
<dbReference type="CDD" id="cd04666">
    <property type="entry name" value="NUDIX_DIPP2_like_Nudt4"/>
    <property type="match status" value="1"/>
</dbReference>
<keyword evidence="7" id="KW-1185">Reference proteome</keyword>
<dbReference type="PROSITE" id="PS51462">
    <property type="entry name" value="NUDIX"/>
    <property type="match status" value="1"/>
</dbReference>
<sequence length="158" mass="18011">MASELSKTARVGRDNQRYSDVGERLVAGIVALSATKDQVLLVQSTRRGGWVLPKGGWETDEITAEDAAKREAWEEAGVIVSIDRDLGYIYDHRKPDEMTTHAPKAKYQFFEVSIEEEKSEWPEQEKRDRKWMNYAGAKEALKDRPELLAALERSSIQK</sequence>
<dbReference type="SUPFAM" id="SSF55811">
    <property type="entry name" value="Nudix"/>
    <property type="match status" value="1"/>
</dbReference>
<keyword evidence="2" id="KW-0479">Metal-binding</keyword>
<dbReference type="AlphaFoldDB" id="A0A8H3ICG5"/>
<dbReference type="GO" id="GO:0008486">
    <property type="term" value="F:diphosphoinositol-polyphosphate diphosphatase activity"/>
    <property type="evidence" value="ECO:0007669"/>
    <property type="project" value="TreeGrafter"/>
</dbReference>
<dbReference type="GO" id="GO:1901911">
    <property type="term" value="P:adenosine 5'-(hexahydrogen pentaphosphate) catabolic process"/>
    <property type="evidence" value="ECO:0007669"/>
    <property type="project" value="TreeGrafter"/>
</dbReference>
<dbReference type="Gene3D" id="3.90.79.10">
    <property type="entry name" value="Nucleoside Triphosphate Pyrophosphohydrolase"/>
    <property type="match status" value="1"/>
</dbReference>
<dbReference type="GO" id="GO:0071543">
    <property type="term" value="P:diphosphoinositol polyphosphate metabolic process"/>
    <property type="evidence" value="ECO:0007669"/>
    <property type="project" value="TreeGrafter"/>
</dbReference>
<gene>
    <name evidence="6" type="ORF">GOMPHAMPRED_006180</name>
</gene>
<dbReference type="GO" id="GO:0034432">
    <property type="term" value="F:bis(5'-adenosyl)-pentaphosphatase activity"/>
    <property type="evidence" value="ECO:0007669"/>
    <property type="project" value="TreeGrafter"/>
</dbReference>
<dbReference type="InterPro" id="IPR015797">
    <property type="entry name" value="NUDIX_hydrolase-like_dom_sf"/>
</dbReference>
<dbReference type="GO" id="GO:0000298">
    <property type="term" value="F:endopolyphosphatase activity"/>
    <property type="evidence" value="ECO:0007669"/>
    <property type="project" value="TreeGrafter"/>
</dbReference>
<name>A0A8H3ICG5_9LECA</name>
<dbReference type="PANTHER" id="PTHR12629:SF0">
    <property type="entry name" value="DIPHOSPHOINOSITOL-POLYPHOSPHATE DIPHOSPHATASE"/>
    <property type="match status" value="1"/>
</dbReference>
<evidence type="ECO:0000256" key="4">
    <source>
        <dbReference type="ARBA" id="ARBA00022842"/>
    </source>
</evidence>
<evidence type="ECO:0000313" key="6">
    <source>
        <dbReference type="EMBL" id="CAF9908499.1"/>
    </source>
</evidence>
<dbReference type="Proteomes" id="UP000664169">
    <property type="component" value="Unassembled WGS sequence"/>
</dbReference>
<dbReference type="GO" id="GO:0046872">
    <property type="term" value="F:metal ion binding"/>
    <property type="evidence" value="ECO:0007669"/>
    <property type="project" value="UniProtKB-KW"/>
</dbReference>
<evidence type="ECO:0000256" key="1">
    <source>
        <dbReference type="ARBA" id="ARBA00001946"/>
    </source>
</evidence>